<keyword evidence="10 13" id="KW-0503">Monooxygenase</keyword>
<dbReference type="GO" id="GO:0016020">
    <property type="term" value="C:membrane"/>
    <property type="evidence" value="ECO:0007669"/>
    <property type="project" value="UniProtKB-SubCell"/>
</dbReference>
<dbReference type="PRINTS" id="PR00385">
    <property type="entry name" value="P450"/>
</dbReference>
<feature type="transmembrane region" description="Helical" evidence="14">
    <location>
        <begin position="23"/>
        <end position="44"/>
    </location>
</feature>
<dbReference type="GO" id="GO:0016705">
    <property type="term" value="F:oxidoreductase activity, acting on paired donors, with incorporation or reduction of molecular oxygen"/>
    <property type="evidence" value="ECO:0007669"/>
    <property type="project" value="InterPro"/>
</dbReference>
<evidence type="ECO:0000256" key="6">
    <source>
        <dbReference type="ARBA" id="ARBA00022723"/>
    </source>
</evidence>
<dbReference type="OrthoDB" id="1470350at2759"/>
<dbReference type="CDD" id="cd11061">
    <property type="entry name" value="CYP67-like"/>
    <property type="match status" value="1"/>
</dbReference>
<keyword evidence="7 14" id="KW-1133">Transmembrane helix</keyword>
<comment type="similarity">
    <text evidence="3 13">Belongs to the cytochrome P450 family.</text>
</comment>
<keyword evidence="6 12" id="KW-0479">Metal-binding</keyword>
<dbReference type="SUPFAM" id="SSF48264">
    <property type="entry name" value="Cytochrome P450"/>
    <property type="match status" value="1"/>
</dbReference>
<evidence type="ECO:0000256" key="5">
    <source>
        <dbReference type="ARBA" id="ARBA00022692"/>
    </source>
</evidence>
<dbReference type="GO" id="GO:1902181">
    <property type="term" value="P:verruculogen biosynthetic process"/>
    <property type="evidence" value="ECO:0007669"/>
    <property type="project" value="UniProtKB-ARBA"/>
</dbReference>
<evidence type="ECO:0000256" key="3">
    <source>
        <dbReference type="ARBA" id="ARBA00010617"/>
    </source>
</evidence>
<feature type="binding site" description="axial binding residue" evidence="12">
    <location>
        <position position="463"/>
    </location>
    <ligand>
        <name>heme</name>
        <dbReference type="ChEBI" id="CHEBI:30413"/>
    </ligand>
    <ligandPart>
        <name>Fe</name>
        <dbReference type="ChEBI" id="CHEBI:18248"/>
    </ligandPart>
</feature>
<dbReference type="PRINTS" id="PR00463">
    <property type="entry name" value="EP450I"/>
</dbReference>
<dbReference type="STRING" id="1442369.A0A0D2H4H2"/>
<dbReference type="GO" id="GO:0020037">
    <property type="term" value="F:heme binding"/>
    <property type="evidence" value="ECO:0007669"/>
    <property type="project" value="InterPro"/>
</dbReference>
<name>A0A0D2H4H2_9EURO</name>
<dbReference type="PANTHER" id="PTHR24305:SF237">
    <property type="entry name" value="CYTOCHROME P450 MONOOXYGENASE ATNE-RELATED"/>
    <property type="match status" value="1"/>
</dbReference>
<dbReference type="InterPro" id="IPR050121">
    <property type="entry name" value="Cytochrome_P450_monoxygenase"/>
</dbReference>
<dbReference type="VEuPathDB" id="FungiDB:Z518_06195"/>
<evidence type="ECO:0000256" key="4">
    <source>
        <dbReference type="ARBA" id="ARBA00022617"/>
    </source>
</evidence>
<dbReference type="GO" id="GO:0004497">
    <property type="term" value="F:monooxygenase activity"/>
    <property type="evidence" value="ECO:0007669"/>
    <property type="project" value="UniProtKB-KW"/>
</dbReference>
<evidence type="ECO:0000256" key="11">
    <source>
        <dbReference type="ARBA" id="ARBA00023136"/>
    </source>
</evidence>
<evidence type="ECO:0000313" key="16">
    <source>
        <dbReference type="Proteomes" id="UP000053617"/>
    </source>
</evidence>
<dbReference type="PANTHER" id="PTHR24305">
    <property type="entry name" value="CYTOCHROME P450"/>
    <property type="match status" value="1"/>
</dbReference>
<dbReference type="InterPro" id="IPR002401">
    <property type="entry name" value="Cyt_P450_E_grp-I"/>
</dbReference>
<dbReference type="Pfam" id="PF00067">
    <property type="entry name" value="p450"/>
    <property type="match status" value="1"/>
</dbReference>
<dbReference type="InterPro" id="IPR001128">
    <property type="entry name" value="Cyt_P450"/>
</dbReference>
<evidence type="ECO:0008006" key="17">
    <source>
        <dbReference type="Google" id="ProtNLM"/>
    </source>
</evidence>
<evidence type="ECO:0000256" key="12">
    <source>
        <dbReference type="PIRSR" id="PIRSR602401-1"/>
    </source>
</evidence>
<protein>
    <recommendedName>
        <fullName evidence="17">Cytochrome P450 monooxygenase</fullName>
    </recommendedName>
</protein>
<dbReference type="GO" id="GO:0005506">
    <property type="term" value="F:iron ion binding"/>
    <property type="evidence" value="ECO:0007669"/>
    <property type="project" value="InterPro"/>
</dbReference>
<proteinExistence type="inferred from homology"/>
<keyword evidence="9 12" id="KW-0408">Iron</keyword>
<reference evidence="15 16" key="1">
    <citation type="submission" date="2015-01" db="EMBL/GenBank/DDBJ databases">
        <title>The Genome Sequence of Rhinocladiella mackenzie CBS 650.93.</title>
        <authorList>
            <consortium name="The Broad Institute Genomics Platform"/>
            <person name="Cuomo C."/>
            <person name="de Hoog S."/>
            <person name="Gorbushina A."/>
            <person name="Stielow B."/>
            <person name="Teixiera M."/>
            <person name="Abouelleil A."/>
            <person name="Chapman S.B."/>
            <person name="Priest M."/>
            <person name="Young S.K."/>
            <person name="Wortman J."/>
            <person name="Nusbaum C."/>
            <person name="Birren B."/>
        </authorList>
    </citation>
    <scope>NUCLEOTIDE SEQUENCE [LARGE SCALE GENOMIC DNA]</scope>
    <source>
        <strain evidence="15 16">CBS 650.93</strain>
    </source>
</reference>
<keyword evidence="8 13" id="KW-0560">Oxidoreductase</keyword>
<dbReference type="EMBL" id="KN847478">
    <property type="protein sequence ID" value="KIX05323.1"/>
    <property type="molecule type" value="Genomic_DNA"/>
</dbReference>
<dbReference type="Gene3D" id="1.10.630.10">
    <property type="entry name" value="Cytochrome P450"/>
    <property type="match status" value="1"/>
</dbReference>
<evidence type="ECO:0000256" key="13">
    <source>
        <dbReference type="RuleBase" id="RU000461"/>
    </source>
</evidence>
<evidence type="ECO:0000256" key="9">
    <source>
        <dbReference type="ARBA" id="ARBA00023004"/>
    </source>
</evidence>
<evidence type="ECO:0000256" key="8">
    <source>
        <dbReference type="ARBA" id="ARBA00023002"/>
    </source>
</evidence>
<dbReference type="FunFam" id="1.10.630.10:FF:000063">
    <property type="entry name" value="Cytochrome P450 monooxygenase"/>
    <property type="match status" value="1"/>
</dbReference>
<dbReference type="InterPro" id="IPR036396">
    <property type="entry name" value="Cyt_P450_sf"/>
</dbReference>
<keyword evidence="11 14" id="KW-0472">Membrane</keyword>
<dbReference type="AlphaFoldDB" id="A0A0D2H4H2"/>
<accession>A0A0D2H4H2</accession>
<evidence type="ECO:0000256" key="2">
    <source>
        <dbReference type="ARBA" id="ARBA00004370"/>
    </source>
</evidence>
<comment type="subcellular location">
    <subcellularLocation>
        <location evidence="2">Membrane</location>
    </subcellularLocation>
</comment>
<dbReference type="PROSITE" id="PS00086">
    <property type="entry name" value="CYTOCHROME_P450"/>
    <property type="match status" value="1"/>
</dbReference>
<dbReference type="Proteomes" id="UP000053617">
    <property type="component" value="Unassembled WGS sequence"/>
</dbReference>
<keyword evidence="5 14" id="KW-0812">Transmembrane</keyword>
<dbReference type="GeneID" id="25294266"/>
<comment type="cofactor">
    <cofactor evidence="1 12">
        <name>heme</name>
        <dbReference type="ChEBI" id="CHEBI:30413"/>
    </cofactor>
</comment>
<keyword evidence="4 12" id="KW-0349">Heme</keyword>
<organism evidence="15 16">
    <name type="scientific">Rhinocladiella mackenziei CBS 650.93</name>
    <dbReference type="NCBI Taxonomy" id="1442369"/>
    <lineage>
        <taxon>Eukaryota</taxon>
        <taxon>Fungi</taxon>
        <taxon>Dikarya</taxon>
        <taxon>Ascomycota</taxon>
        <taxon>Pezizomycotina</taxon>
        <taxon>Eurotiomycetes</taxon>
        <taxon>Chaetothyriomycetidae</taxon>
        <taxon>Chaetothyriales</taxon>
        <taxon>Herpotrichiellaceae</taxon>
        <taxon>Rhinocladiella</taxon>
    </lineage>
</organism>
<sequence length="533" mass="60064">MLEWAPSVEHHSKMIDAVGSIPIAWGLAIPTLSMFCYLLALVVYRLYFHPLAKYPGPFLARITNWYAVYHAYKGDKHLDTYFAHINYGTFVRVAPNVVTINDPAAIKEIYGVNQNVRKSVFYQPAIEHSGIESTFNARDRQLHARKRRILAPAFTESALSSMEEYMQRHIREMFHAASGEETFRSEAQCWTADMGKWGNYLTFDVMGDLVFGKDFGMIAGHESRGLPDVIDGAAHRELIAGSSPFLNKWGLDKILFPEIVNRGSQLIKYAKQQAQLRLRADPNRKDFFWYLTNTKEKDGRPSYTDPREIFSEARTLIIGGSDTTATQLAANFFYITQNPKTLSTLTAEIRSAFTTVDAIRLGPTLDSCRYLHAVINETLRISPSLPGILPREVLSGGLSVCGHSFPAGVEVAVPIYATHHNPTVYPCPHRHIPERWLAEETSEEAVKRCHDALTPFSYGSRMCIGRRLAMMELWLTIARAVWMFDLEYLGGGKEDRLLGVSSEALEYKLLDHLAAGRSGPVIRFIKRAEGLQV</sequence>
<evidence type="ECO:0000256" key="14">
    <source>
        <dbReference type="SAM" id="Phobius"/>
    </source>
</evidence>
<dbReference type="HOGENOM" id="CLU_001570_14_11_1"/>
<gene>
    <name evidence="15" type="ORF">Z518_06195</name>
</gene>
<evidence type="ECO:0000313" key="15">
    <source>
        <dbReference type="EMBL" id="KIX05323.1"/>
    </source>
</evidence>
<keyword evidence="16" id="KW-1185">Reference proteome</keyword>
<evidence type="ECO:0000256" key="1">
    <source>
        <dbReference type="ARBA" id="ARBA00001971"/>
    </source>
</evidence>
<evidence type="ECO:0000256" key="7">
    <source>
        <dbReference type="ARBA" id="ARBA00022989"/>
    </source>
</evidence>
<dbReference type="RefSeq" id="XP_013272459.1">
    <property type="nucleotide sequence ID" value="XM_013417005.1"/>
</dbReference>
<dbReference type="InterPro" id="IPR017972">
    <property type="entry name" value="Cyt_P450_CS"/>
</dbReference>
<evidence type="ECO:0000256" key="10">
    <source>
        <dbReference type="ARBA" id="ARBA00023033"/>
    </source>
</evidence>